<evidence type="ECO:0000313" key="3">
    <source>
        <dbReference type="Proteomes" id="UP001497516"/>
    </source>
</evidence>
<reference evidence="2 3" key="1">
    <citation type="submission" date="2024-04" db="EMBL/GenBank/DDBJ databases">
        <authorList>
            <person name="Fracassetti M."/>
        </authorList>
    </citation>
    <scope>NUCLEOTIDE SEQUENCE [LARGE SCALE GENOMIC DNA]</scope>
</reference>
<sequence length="74" mass="7422">MLSTDLGGVSVPAPILLPSDRPPGLSSSPAIAEPNQLLFPVAAVTSSIDMAIDSSVLTVQERPVQLPVGGSQAG</sequence>
<dbReference type="AlphaFoldDB" id="A0AAV2G903"/>
<gene>
    <name evidence="2" type="ORF">LTRI10_LOCUS45978</name>
</gene>
<dbReference type="EMBL" id="OZ034821">
    <property type="protein sequence ID" value="CAL1406240.1"/>
    <property type="molecule type" value="Genomic_DNA"/>
</dbReference>
<proteinExistence type="predicted"/>
<name>A0AAV2G903_9ROSI</name>
<keyword evidence="3" id="KW-1185">Reference proteome</keyword>
<dbReference type="Proteomes" id="UP001497516">
    <property type="component" value="Chromosome 8"/>
</dbReference>
<protein>
    <submittedName>
        <fullName evidence="2">Uncharacterized protein</fullName>
    </submittedName>
</protein>
<feature type="region of interest" description="Disordered" evidence="1">
    <location>
        <begin position="1"/>
        <end position="30"/>
    </location>
</feature>
<accession>A0AAV2G903</accession>
<evidence type="ECO:0000256" key="1">
    <source>
        <dbReference type="SAM" id="MobiDB-lite"/>
    </source>
</evidence>
<organism evidence="2 3">
    <name type="scientific">Linum trigynum</name>
    <dbReference type="NCBI Taxonomy" id="586398"/>
    <lineage>
        <taxon>Eukaryota</taxon>
        <taxon>Viridiplantae</taxon>
        <taxon>Streptophyta</taxon>
        <taxon>Embryophyta</taxon>
        <taxon>Tracheophyta</taxon>
        <taxon>Spermatophyta</taxon>
        <taxon>Magnoliopsida</taxon>
        <taxon>eudicotyledons</taxon>
        <taxon>Gunneridae</taxon>
        <taxon>Pentapetalae</taxon>
        <taxon>rosids</taxon>
        <taxon>fabids</taxon>
        <taxon>Malpighiales</taxon>
        <taxon>Linaceae</taxon>
        <taxon>Linum</taxon>
    </lineage>
</organism>
<evidence type="ECO:0000313" key="2">
    <source>
        <dbReference type="EMBL" id="CAL1406240.1"/>
    </source>
</evidence>